<name>A0ABD5UIJ9_9EURY</name>
<sequence>MSLRRRAILLGGAAVAGFGAISYHQLTTCNEIACFSFEYQGADDAPNVLDIQHSGGQEQLPAGDVYVSEVVVDWESRETDTLTWAALADDMEPSDTIDGDEIRVRLMTGRDIVTILWRQDDDEQVIEAWVYDDDVS</sequence>
<evidence type="ECO:0000313" key="2">
    <source>
        <dbReference type="Proteomes" id="UP001596333"/>
    </source>
</evidence>
<organism evidence="1 2">
    <name type="scientific">Halorubrum trueperi</name>
    <dbReference type="NCBI Taxonomy" id="2004704"/>
    <lineage>
        <taxon>Archaea</taxon>
        <taxon>Methanobacteriati</taxon>
        <taxon>Methanobacteriota</taxon>
        <taxon>Stenosarchaea group</taxon>
        <taxon>Halobacteria</taxon>
        <taxon>Halobacteriales</taxon>
        <taxon>Haloferacaceae</taxon>
        <taxon>Halorubrum</taxon>
    </lineage>
</organism>
<keyword evidence="2" id="KW-1185">Reference proteome</keyword>
<gene>
    <name evidence="1" type="ORF">ACFQEY_08815</name>
</gene>
<dbReference type="RefSeq" id="WP_379767335.1">
    <property type="nucleotide sequence ID" value="NZ_JBHSXI010000009.1"/>
</dbReference>
<dbReference type="Proteomes" id="UP001596333">
    <property type="component" value="Unassembled WGS sequence"/>
</dbReference>
<reference evidence="1 2" key="1">
    <citation type="journal article" date="2019" name="Int. J. Syst. Evol. Microbiol.">
        <title>The Global Catalogue of Microorganisms (GCM) 10K type strain sequencing project: providing services to taxonomists for standard genome sequencing and annotation.</title>
        <authorList>
            <consortium name="The Broad Institute Genomics Platform"/>
            <consortium name="The Broad Institute Genome Sequencing Center for Infectious Disease"/>
            <person name="Wu L."/>
            <person name="Ma J."/>
        </authorList>
    </citation>
    <scope>NUCLEOTIDE SEQUENCE [LARGE SCALE GENOMIC DNA]</scope>
    <source>
        <strain evidence="1 2">Y73</strain>
    </source>
</reference>
<evidence type="ECO:0000313" key="1">
    <source>
        <dbReference type="EMBL" id="MFC6889113.1"/>
    </source>
</evidence>
<dbReference type="EMBL" id="JBHSXI010000009">
    <property type="protein sequence ID" value="MFC6889113.1"/>
    <property type="molecule type" value="Genomic_DNA"/>
</dbReference>
<proteinExistence type="predicted"/>
<accession>A0ABD5UIJ9</accession>
<dbReference type="AlphaFoldDB" id="A0ABD5UIJ9"/>
<protein>
    <submittedName>
        <fullName evidence="1">Uncharacterized protein</fullName>
    </submittedName>
</protein>
<comment type="caution">
    <text evidence="1">The sequence shown here is derived from an EMBL/GenBank/DDBJ whole genome shotgun (WGS) entry which is preliminary data.</text>
</comment>